<dbReference type="SUPFAM" id="SSF88946">
    <property type="entry name" value="Sigma2 domain of RNA polymerase sigma factors"/>
    <property type="match status" value="1"/>
</dbReference>
<keyword evidence="8" id="KW-1185">Reference proteome</keyword>
<evidence type="ECO:0000259" key="6">
    <source>
        <dbReference type="Pfam" id="PF08281"/>
    </source>
</evidence>
<dbReference type="InterPro" id="IPR014284">
    <property type="entry name" value="RNA_pol_sigma-70_dom"/>
</dbReference>
<accession>A0ABT1C2Y4</accession>
<dbReference type="Pfam" id="PF08281">
    <property type="entry name" value="Sigma70_r4_2"/>
    <property type="match status" value="1"/>
</dbReference>
<gene>
    <name evidence="7" type="ORF">NGM99_05215</name>
</gene>
<dbReference type="EMBL" id="JAMXQS010000002">
    <property type="protein sequence ID" value="MCO6049188.1"/>
    <property type="molecule type" value="Genomic_DNA"/>
</dbReference>
<dbReference type="Gene3D" id="1.10.1740.10">
    <property type="match status" value="1"/>
</dbReference>
<proteinExistence type="inferred from homology"/>
<keyword evidence="4" id="KW-0804">Transcription</keyword>
<dbReference type="Pfam" id="PF04542">
    <property type="entry name" value="Sigma70_r2"/>
    <property type="match status" value="1"/>
</dbReference>
<evidence type="ECO:0000256" key="2">
    <source>
        <dbReference type="ARBA" id="ARBA00023015"/>
    </source>
</evidence>
<protein>
    <submittedName>
        <fullName evidence="7">Sigma-70 family RNA polymerase sigma factor</fullName>
    </submittedName>
</protein>
<dbReference type="InterPro" id="IPR013325">
    <property type="entry name" value="RNA_pol_sigma_r2"/>
</dbReference>
<dbReference type="PANTHER" id="PTHR43133:SF62">
    <property type="entry name" value="RNA POLYMERASE SIGMA FACTOR SIGZ"/>
    <property type="match status" value="1"/>
</dbReference>
<evidence type="ECO:0000256" key="4">
    <source>
        <dbReference type="ARBA" id="ARBA00023163"/>
    </source>
</evidence>
<organism evidence="7 8">
    <name type="scientific">Mesorhizobium liriopis</name>
    <dbReference type="NCBI Taxonomy" id="2953882"/>
    <lineage>
        <taxon>Bacteria</taxon>
        <taxon>Pseudomonadati</taxon>
        <taxon>Pseudomonadota</taxon>
        <taxon>Alphaproteobacteria</taxon>
        <taxon>Hyphomicrobiales</taxon>
        <taxon>Phyllobacteriaceae</taxon>
        <taxon>Mesorhizobium</taxon>
    </lineage>
</organism>
<dbReference type="PANTHER" id="PTHR43133">
    <property type="entry name" value="RNA POLYMERASE ECF-TYPE SIGMA FACTO"/>
    <property type="match status" value="1"/>
</dbReference>
<dbReference type="InterPro" id="IPR013249">
    <property type="entry name" value="RNA_pol_sigma70_r4_t2"/>
</dbReference>
<comment type="caution">
    <text evidence="7">The sequence shown here is derived from an EMBL/GenBank/DDBJ whole genome shotgun (WGS) entry which is preliminary data.</text>
</comment>
<evidence type="ECO:0000259" key="5">
    <source>
        <dbReference type="Pfam" id="PF04542"/>
    </source>
</evidence>
<comment type="similarity">
    <text evidence="1">Belongs to the sigma-70 factor family. ECF subfamily.</text>
</comment>
<dbReference type="NCBIfam" id="TIGR02937">
    <property type="entry name" value="sigma70-ECF"/>
    <property type="match status" value="1"/>
</dbReference>
<dbReference type="Gene3D" id="1.10.10.10">
    <property type="entry name" value="Winged helix-like DNA-binding domain superfamily/Winged helix DNA-binding domain"/>
    <property type="match status" value="1"/>
</dbReference>
<dbReference type="InterPro" id="IPR007627">
    <property type="entry name" value="RNA_pol_sigma70_r2"/>
</dbReference>
<evidence type="ECO:0000313" key="8">
    <source>
        <dbReference type="Proteomes" id="UP001205906"/>
    </source>
</evidence>
<keyword evidence="3" id="KW-0731">Sigma factor</keyword>
<feature type="domain" description="RNA polymerase sigma factor 70 region 4 type 2" evidence="6">
    <location>
        <begin position="138"/>
        <end position="186"/>
    </location>
</feature>
<keyword evidence="2" id="KW-0805">Transcription regulation</keyword>
<dbReference type="SUPFAM" id="SSF88659">
    <property type="entry name" value="Sigma3 and sigma4 domains of RNA polymerase sigma factors"/>
    <property type="match status" value="1"/>
</dbReference>
<evidence type="ECO:0000313" key="7">
    <source>
        <dbReference type="EMBL" id="MCO6049188.1"/>
    </source>
</evidence>
<sequence length="194" mass="21981">MNGTETHHLMQPRDRASAFDHADAIRRCARGDKGALRQLYEQEAGAMLGVAMRILRRRELAEEAVQDCFVQVWRRAASFDATRGAGRAWLFTILRNRALNILRDGSREETTGADLLADEPDDRPSPESIVVLLDETSRLRRCLEQLEPLRRNGLVLAYTRGLSHGEVASELKVPLGTAKSWIRRAFLQVRECMQ</sequence>
<feature type="domain" description="RNA polymerase sigma-70 region 2" evidence="5">
    <location>
        <begin position="39"/>
        <end position="107"/>
    </location>
</feature>
<evidence type="ECO:0000256" key="1">
    <source>
        <dbReference type="ARBA" id="ARBA00010641"/>
    </source>
</evidence>
<name>A0ABT1C2Y4_9HYPH</name>
<evidence type="ECO:0000256" key="3">
    <source>
        <dbReference type="ARBA" id="ARBA00023082"/>
    </source>
</evidence>
<dbReference type="InterPro" id="IPR039425">
    <property type="entry name" value="RNA_pol_sigma-70-like"/>
</dbReference>
<dbReference type="Proteomes" id="UP001205906">
    <property type="component" value="Unassembled WGS sequence"/>
</dbReference>
<dbReference type="InterPro" id="IPR036388">
    <property type="entry name" value="WH-like_DNA-bd_sf"/>
</dbReference>
<reference evidence="7 8" key="1">
    <citation type="submission" date="2022-06" db="EMBL/GenBank/DDBJ databases">
        <title>Mesorhizobium sp. strain RP14 Genome sequencing and assembly.</title>
        <authorList>
            <person name="Kim I."/>
        </authorList>
    </citation>
    <scope>NUCLEOTIDE SEQUENCE [LARGE SCALE GENOMIC DNA]</scope>
    <source>
        <strain evidence="8">RP14(2022)</strain>
    </source>
</reference>
<dbReference type="InterPro" id="IPR013324">
    <property type="entry name" value="RNA_pol_sigma_r3/r4-like"/>
</dbReference>